<dbReference type="AlphaFoldDB" id="A0A0D7BGS0"/>
<evidence type="ECO:0000313" key="2">
    <source>
        <dbReference type="EMBL" id="KIY69672.1"/>
    </source>
</evidence>
<keyword evidence="3" id="KW-1185">Reference proteome</keyword>
<gene>
    <name evidence="2" type="ORF">CYLTODRAFT_420492</name>
</gene>
<evidence type="ECO:0000313" key="3">
    <source>
        <dbReference type="Proteomes" id="UP000054007"/>
    </source>
</evidence>
<reference evidence="2 3" key="1">
    <citation type="journal article" date="2015" name="Fungal Genet. Biol.">
        <title>Evolution of novel wood decay mechanisms in Agaricales revealed by the genome sequences of Fistulina hepatica and Cylindrobasidium torrendii.</title>
        <authorList>
            <person name="Floudas D."/>
            <person name="Held B.W."/>
            <person name="Riley R."/>
            <person name="Nagy L.G."/>
            <person name="Koehler G."/>
            <person name="Ransdell A.S."/>
            <person name="Younus H."/>
            <person name="Chow J."/>
            <person name="Chiniquy J."/>
            <person name="Lipzen A."/>
            <person name="Tritt A."/>
            <person name="Sun H."/>
            <person name="Haridas S."/>
            <person name="LaButti K."/>
            <person name="Ohm R.A."/>
            <person name="Kues U."/>
            <person name="Blanchette R.A."/>
            <person name="Grigoriev I.V."/>
            <person name="Minto R.E."/>
            <person name="Hibbett D.S."/>
        </authorList>
    </citation>
    <scope>NUCLEOTIDE SEQUENCE [LARGE SCALE GENOMIC DNA]</scope>
    <source>
        <strain evidence="2 3">FP15055 ss-10</strain>
    </source>
</reference>
<dbReference type="Proteomes" id="UP000054007">
    <property type="component" value="Unassembled WGS sequence"/>
</dbReference>
<name>A0A0D7BGS0_9AGAR</name>
<dbReference type="EMBL" id="KN880480">
    <property type="protein sequence ID" value="KIY69672.1"/>
    <property type="molecule type" value="Genomic_DNA"/>
</dbReference>
<keyword evidence="1" id="KW-1133">Transmembrane helix</keyword>
<protein>
    <submittedName>
        <fullName evidence="2">Uncharacterized protein</fullName>
    </submittedName>
</protein>
<organism evidence="2 3">
    <name type="scientific">Cylindrobasidium torrendii FP15055 ss-10</name>
    <dbReference type="NCBI Taxonomy" id="1314674"/>
    <lineage>
        <taxon>Eukaryota</taxon>
        <taxon>Fungi</taxon>
        <taxon>Dikarya</taxon>
        <taxon>Basidiomycota</taxon>
        <taxon>Agaricomycotina</taxon>
        <taxon>Agaricomycetes</taxon>
        <taxon>Agaricomycetidae</taxon>
        <taxon>Agaricales</taxon>
        <taxon>Marasmiineae</taxon>
        <taxon>Physalacriaceae</taxon>
        <taxon>Cylindrobasidium</taxon>
    </lineage>
</organism>
<evidence type="ECO:0000256" key="1">
    <source>
        <dbReference type="SAM" id="Phobius"/>
    </source>
</evidence>
<keyword evidence="1" id="KW-0812">Transmembrane</keyword>
<feature type="transmembrane region" description="Helical" evidence="1">
    <location>
        <begin position="38"/>
        <end position="63"/>
    </location>
</feature>
<keyword evidence="1" id="KW-0472">Membrane</keyword>
<accession>A0A0D7BGS0</accession>
<proteinExistence type="predicted"/>
<sequence>MYVVGYRRFISPLALSRMTVQCSYTLPIAPSWHRKTAFLFMAGFLLPISTNPVLHLGFFLWFYSCCEALDAPVHCHSHLSALSA</sequence>